<evidence type="ECO:0000313" key="4">
    <source>
        <dbReference type="Proteomes" id="UP000729290"/>
    </source>
</evidence>
<sequence>MLIDMHLHPIFYKDICQDEEKLEFRKDAFGVWKQSPMDWEEAFVEMDYGGIMKSALLPLDLTTTEGGWIVTNEEVAQLVSAYPERLIGFASVDPHREDALEVLRHAFDDLGLRGLKLNPSKQKFYPTEDCMEPIYAFCESRNKPIIFHAGMSWEPDAPAKYAHPLAFEEVLIRHPKLRCCLAHFAWPWVREMVMLMIKYPNVYTDTSVLYLDSPEESMERLFTVDMGKYWFERAFPKQVMFASNTPRFRAFKLKRALDKIPMRDWARENLYYKNALRFLTGEEDV</sequence>
<dbReference type="EMBL" id="JACSNV010000023">
    <property type="protein sequence ID" value="MBM6878838.1"/>
    <property type="molecule type" value="Genomic_DNA"/>
</dbReference>
<reference evidence="3 4" key="1">
    <citation type="journal article" date="2021" name="Sci. Rep.">
        <title>The distribution of antibiotic resistance genes in chicken gut microbiota commensals.</title>
        <authorList>
            <person name="Juricova H."/>
            <person name="Matiasovicova J."/>
            <person name="Kubasova T."/>
            <person name="Cejkova D."/>
            <person name="Rychlik I."/>
        </authorList>
    </citation>
    <scope>NUCLEOTIDE SEQUENCE [LARGE SCALE GENOMIC DNA]</scope>
    <source>
        <strain evidence="3 4">An431b</strain>
    </source>
</reference>
<organism evidence="3 4">
    <name type="scientific">Anaerotignum lactatifermentans</name>
    <dbReference type="NCBI Taxonomy" id="160404"/>
    <lineage>
        <taxon>Bacteria</taxon>
        <taxon>Bacillati</taxon>
        <taxon>Bacillota</taxon>
        <taxon>Clostridia</taxon>
        <taxon>Lachnospirales</taxon>
        <taxon>Anaerotignaceae</taxon>
        <taxon>Anaerotignum</taxon>
    </lineage>
</organism>
<keyword evidence="1" id="KW-0456">Lyase</keyword>
<dbReference type="InterPro" id="IPR032465">
    <property type="entry name" value="ACMSD"/>
</dbReference>
<evidence type="ECO:0000256" key="1">
    <source>
        <dbReference type="ARBA" id="ARBA00023239"/>
    </source>
</evidence>
<evidence type="ECO:0000313" key="3">
    <source>
        <dbReference type="EMBL" id="MBM6878838.1"/>
    </source>
</evidence>
<feature type="domain" description="Amidohydrolase-related" evidence="2">
    <location>
        <begin position="3"/>
        <end position="279"/>
    </location>
</feature>
<proteinExistence type="predicted"/>
<dbReference type="PANTHER" id="PTHR21240">
    <property type="entry name" value="2-AMINO-3-CARBOXYLMUCONATE-6-SEMIALDEHYDE DECARBOXYLASE"/>
    <property type="match status" value="1"/>
</dbReference>
<gene>
    <name evidence="3" type="ORF">H9X83_11855</name>
</gene>
<dbReference type="PANTHER" id="PTHR21240:SF28">
    <property type="entry name" value="ISO-OROTATE DECARBOXYLASE (EUROFUNG)"/>
    <property type="match status" value="1"/>
</dbReference>
<evidence type="ECO:0000259" key="2">
    <source>
        <dbReference type="Pfam" id="PF04909"/>
    </source>
</evidence>
<dbReference type="Gene3D" id="3.20.20.140">
    <property type="entry name" value="Metal-dependent hydrolases"/>
    <property type="match status" value="1"/>
</dbReference>
<dbReference type="InterPro" id="IPR006680">
    <property type="entry name" value="Amidohydro-rel"/>
</dbReference>
<accession>A0ABS2GDH9</accession>
<keyword evidence="4" id="KW-1185">Reference proteome</keyword>
<name>A0ABS2GDH9_9FIRM</name>
<dbReference type="Proteomes" id="UP000729290">
    <property type="component" value="Unassembled WGS sequence"/>
</dbReference>
<comment type="caution">
    <text evidence="3">The sequence shown here is derived from an EMBL/GenBank/DDBJ whole genome shotgun (WGS) entry which is preliminary data.</text>
</comment>
<protein>
    <submittedName>
        <fullName evidence="3">Amidohydrolase</fullName>
    </submittedName>
</protein>
<dbReference type="SUPFAM" id="SSF51556">
    <property type="entry name" value="Metallo-dependent hydrolases"/>
    <property type="match status" value="1"/>
</dbReference>
<dbReference type="Pfam" id="PF04909">
    <property type="entry name" value="Amidohydro_2"/>
    <property type="match status" value="1"/>
</dbReference>
<dbReference type="InterPro" id="IPR032466">
    <property type="entry name" value="Metal_Hydrolase"/>
</dbReference>